<keyword evidence="2" id="KW-1185">Reference proteome</keyword>
<dbReference type="AlphaFoldDB" id="A0ABD6AU82"/>
<proteinExistence type="predicted"/>
<evidence type="ECO:0000313" key="2">
    <source>
        <dbReference type="Proteomes" id="UP001597187"/>
    </source>
</evidence>
<evidence type="ECO:0008006" key="3">
    <source>
        <dbReference type="Google" id="ProtNLM"/>
    </source>
</evidence>
<dbReference type="EMBL" id="JBHUDC010000002">
    <property type="protein sequence ID" value="MFD1512489.1"/>
    <property type="molecule type" value="Genomic_DNA"/>
</dbReference>
<protein>
    <recommendedName>
        <fullName evidence="3">Halobacterial output domain-containing protein</fullName>
    </recommendedName>
</protein>
<gene>
    <name evidence="1" type="ORF">ACFSBT_04240</name>
</gene>
<sequence>MSRQGSAVTSEEQFKDQLDELVASARSNGVDVEGAWSCRLDVDRYDFEVLVSAVDAV</sequence>
<organism evidence="1 2">
    <name type="scientific">Halomarina rubra</name>
    <dbReference type="NCBI Taxonomy" id="2071873"/>
    <lineage>
        <taxon>Archaea</taxon>
        <taxon>Methanobacteriati</taxon>
        <taxon>Methanobacteriota</taxon>
        <taxon>Stenosarchaea group</taxon>
        <taxon>Halobacteria</taxon>
        <taxon>Halobacteriales</taxon>
        <taxon>Natronomonadaceae</taxon>
        <taxon>Halomarina</taxon>
    </lineage>
</organism>
<reference evidence="1 2" key="1">
    <citation type="journal article" date="2019" name="Int. J. Syst. Evol. Microbiol.">
        <title>The Global Catalogue of Microorganisms (GCM) 10K type strain sequencing project: providing services to taxonomists for standard genome sequencing and annotation.</title>
        <authorList>
            <consortium name="The Broad Institute Genomics Platform"/>
            <consortium name="The Broad Institute Genome Sequencing Center for Infectious Disease"/>
            <person name="Wu L."/>
            <person name="Ma J."/>
        </authorList>
    </citation>
    <scope>NUCLEOTIDE SEQUENCE [LARGE SCALE GENOMIC DNA]</scope>
    <source>
        <strain evidence="1 2">CGMCC 1.12563</strain>
    </source>
</reference>
<accession>A0ABD6AU82</accession>
<name>A0ABD6AU82_9EURY</name>
<dbReference type="Proteomes" id="UP001597187">
    <property type="component" value="Unassembled WGS sequence"/>
</dbReference>
<evidence type="ECO:0000313" key="1">
    <source>
        <dbReference type="EMBL" id="MFD1512489.1"/>
    </source>
</evidence>
<dbReference type="RefSeq" id="WP_250872467.1">
    <property type="nucleotide sequence ID" value="NZ_JALXFV010000002.1"/>
</dbReference>
<comment type="caution">
    <text evidence="1">The sequence shown here is derived from an EMBL/GenBank/DDBJ whole genome shotgun (WGS) entry which is preliminary data.</text>
</comment>